<evidence type="ECO:0000259" key="7">
    <source>
        <dbReference type="Pfam" id="PF00590"/>
    </source>
</evidence>
<dbReference type="InterPro" id="IPR035996">
    <property type="entry name" value="4pyrrol_Methylase_sf"/>
</dbReference>
<dbReference type="EMBL" id="LR134350">
    <property type="protein sequence ID" value="VEG29599.1"/>
    <property type="molecule type" value="Genomic_DNA"/>
</dbReference>
<sequence>MNEPTAASGSSGAGDPRALPHGTIILAATPIGNVGDASVRLHQALEQADVVAAEDTRRLLNLAQRMGVHLGGRLMALHEHNERERSAELIDAARQGRTVVVVSDAGTPGISDPGYRLVRAAAEAAVPVTTLPGPSAVLAALSLSGLATDRFTFEGFVSRKAGERRRQLEALAHESRTMVFLESPRRVHATVTDMAEAFGAERPAVLCRELTKTHEEVLRSDLAGLAARTAHEVLGEIVIVVAGARPPAADPATAGAAALDLAAQGLRLKEAAARVAQEAGLRPNEVYRQALELRGR</sequence>
<gene>
    <name evidence="6 8" type="primary">rsmI</name>
    <name evidence="8" type="ORF">NCTC11636_02127</name>
</gene>
<comment type="catalytic activity">
    <reaction evidence="6">
        <text>cytidine(1402) in 16S rRNA + S-adenosyl-L-methionine = 2'-O-methylcytidine(1402) in 16S rRNA + S-adenosyl-L-homocysteine + H(+)</text>
        <dbReference type="Rhea" id="RHEA:42924"/>
        <dbReference type="Rhea" id="RHEA-COMP:10285"/>
        <dbReference type="Rhea" id="RHEA-COMP:10286"/>
        <dbReference type="ChEBI" id="CHEBI:15378"/>
        <dbReference type="ChEBI" id="CHEBI:57856"/>
        <dbReference type="ChEBI" id="CHEBI:59789"/>
        <dbReference type="ChEBI" id="CHEBI:74495"/>
        <dbReference type="ChEBI" id="CHEBI:82748"/>
        <dbReference type="EC" id="2.1.1.198"/>
    </reaction>
</comment>
<dbReference type="Gene3D" id="3.30.950.10">
    <property type="entry name" value="Methyltransferase, Cobalt-precorrin-4 Transmethylase, Domain 2"/>
    <property type="match status" value="1"/>
</dbReference>
<dbReference type="PANTHER" id="PTHR46111">
    <property type="entry name" value="RIBOSOMAL RNA SMALL SUBUNIT METHYLTRANSFERASE I"/>
    <property type="match status" value="1"/>
</dbReference>
<evidence type="ECO:0000256" key="6">
    <source>
        <dbReference type="HAMAP-Rule" id="MF_01877"/>
    </source>
</evidence>
<evidence type="ECO:0000313" key="8">
    <source>
        <dbReference type="EMBL" id="VEG29599.1"/>
    </source>
</evidence>
<comment type="subcellular location">
    <subcellularLocation>
        <location evidence="6">Cytoplasm</location>
    </subcellularLocation>
</comment>
<feature type="domain" description="Tetrapyrrole methylase" evidence="7">
    <location>
        <begin position="23"/>
        <end position="225"/>
    </location>
</feature>
<dbReference type="RefSeq" id="WP_126383086.1">
    <property type="nucleotide sequence ID" value="NZ_LR134350.1"/>
</dbReference>
<dbReference type="GO" id="GO:0005737">
    <property type="term" value="C:cytoplasm"/>
    <property type="evidence" value="ECO:0007669"/>
    <property type="project" value="UniProtKB-SubCell"/>
</dbReference>
<dbReference type="InterPro" id="IPR014776">
    <property type="entry name" value="4pyrrole_Mease_sub2"/>
</dbReference>
<keyword evidence="1 6" id="KW-0963">Cytoplasm</keyword>
<evidence type="ECO:0000256" key="2">
    <source>
        <dbReference type="ARBA" id="ARBA00022552"/>
    </source>
</evidence>
<dbReference type="Proteomes" id="UP000266895">
    <property type="component" value="Chromosome"/>
</dbReference>
<dbReference type="PANTHER" id="PTHR46111:SF1">
    <property type="entry name" value="RIBOSOMAL RNA SMALL SUBUNIT METHYLTRANSFERASE I"/>
    <property type="match status" value="1"/>
</dbReference>
<dbReference type="KEGG" id="ahw:NCTC11636_02127"/>
<dbReference type="InterPro" id="IPR018063">
    <property type="entry name" value="SAM_MeTrfase_RsmI_CS"/>
</dbReference>
<dbReference type="SUPFAM" id="SSF53790">
    <property type="entry name" value="Tetrapyrrole methylase"/>
    <property type="match status" value="1"/>
</dbReference>
<reference evidence="8 9" key="1">
    <citation type="submission" date="2018-12" db="EMBL/GenBank/DDBJ databases">
        <authorList>
            <consortium name="Pathogen Informatics"/>
        </authorList>
    </citation>
    <scope>NUCLEOTIDE SEQUENCE [LARGE SCALE GENOMIC DNA]</scope>
    <source>
        <strain evidence="8 9">NCTC11636</strain>
    </source>
</reference>
<evidence type="ECO:0000256" key="1">
    <source>
        <dbReference type="ARBA" id="ARBA00022490"/>
    </source>
</evidence>
<dbReference type="InterPro" id="IPR008189">
    <property type="entry name" value="rRNA_ssu_MeTfrase_I"/>
</dbReference>
<dbReference type="CDD" id="cd11648">
    <property type="entry name" value="RsmI"/>
    <property type="match status" value="1"/>
</dbReference>
<comment type="function">
    <text evidence="6">Catalyzes the 2'-O-methylation of the ribose of cytidine 1402 (C1402) in 16S rRNA.</text>
</comment>
<keyword evidence="9" id="KW-1185">Reference proteome</keyword>
<keyword evidence="2 6" id="KW-0698">rRNA processing</keyword>
<evidence type="ECO:0000256" key="5">
    <source>
        <dbReference type="ARBA" id="ARBA00022691"/>
    </source>
</evidence>
<dbReference type="Gene3D" id="3.40.1010.10">
    <property type="entry name" value="Cobalt-precorrin-4 Transmethylase, Domain 1"/>
    <property type="match status" value="1"/>
</dbReference>
<evidence type="ECO:0000256" key="3">
    <source>
        <dbReference type="ARBA" id="ARBA00022603"/>
    </source>
</evidence>
<dbReference type="EC" id="2.1.1.198" evidence="6"/>
<accession>A0A448HJD2</accession>
<keyword evidence="5 6" id="KW-0949">S-adenosyl-L-methionine</keyword>
<dbReference type="PIRSF" id="PIRSF005917">
    <property type="entry name" value="MTase_YraL"/>
    <property type="match status" value="1"/>
</dbReference>
<dbReference type="PROSITE" id="PS01296">
    <property type="entry name" value="RSMI"/>
    <property type="match status" value="1"/>
</dbReference>
<name>A0A448HJD2_9ACTO</name>
<evidence type="ECO:0000313" key="9">
    <source>
        <dbReference type="Proteomes" id="UP000266895"/>
    </source>
</evidence>
<dbReference type="InterPro" id="IPR014777">
    <property type="entry name" value="4pyrrole_Mease_sub1"/>
</dbReference>
<proteinExistence type="inferred from homology"/>
<keyword evidence="4 6" id="KW-0808">Transferase</keyword>
<dbReference type="HAMAP" id="MF_01877">
    <property type="entry name" value="16SrRNA_methyltr_I"/>
    <property type="match status" value="1"/>
</dbReference>
<dbReference type="FunFam" id="3.40.1010.10:FF:000007">
    <property type="entry name" value="Ribosomal RNA small subunit methyltransferase I"/>
    <property type="match status" value="1"/>
</dbReference>
<dbReference type="NCBIfam" id="TIGR00096">
    <property type="entry name" value="16S rRNA (cytidine(1402)-2'-O)-methyltransferase"/>
    <property type="match status" value="1"/>
</dbReference>
<protein>
    <recommendedName>
        <fullName evidence="6">Ribosomal RNA small subunit methyltransferase I</fullName>
        <ecNumber evidence="6">2.1.1.198</ecNumber>
    </recommendedName>
    <alternativeName>
        <fullName evidence="6">16S rRNA 2'-O-ribose C1402 methyltransferase</fullName>
    </alternativeName>
    <alternativeName>
        <fullName evidence="6">rRNA (cytidine-2'-O-)-methyltransferase RsmI</fullName>
    </alternativeName>
</protein>
<dbReference type="GO" id="GO:0070677">
    <property type="term" value="F:rRNA (cytosine-2'-O-)-methyltransferase activity"/>
    <property type="evidence" value="ECO:0007669"/>
    <property type="project" value="UniProtKB-UniRule"/>
</dbReference>
<dbReference type="InterPro" id="IPR000878">
    <property type="entry name" value="4pyrrol_Mease"/>
</dbReference>
<dbReference type="OrthoDB" id="9809084at2"/>
<dbReference type="FunFam" id="3.30.950.10:FF:000002">
    <property type="entry name" value="Ribosomal RNA small subunit methyltransferase I"/>
    <property type="match status" value="1"/>
</dbReference>
<comment type="similarity">
    <text evidence="6">Belongs to the methyltransferase superfamily. RsmI family.</text>
</comment>
<organism evidence="8 9">
    <name type="scientific">Actinomyces howellii</name>
    <dbReference type="NCBI Taxonomy" id="52771"/>
    <lineage>
        <taxon>Bacteria</taxon>
        <taxon>Bacillati</taxon>
        <taxon>Actinomycetota</taxon>
        <taxon>Actinomycetes</taxon>
        <taxon>Actinomycetales</taxon>
        <taxon>Actinomycetaceae</taxon>
        <taxon>Actinomyces</taxon>
    </lineage>
</organism>
<evidence type="ECO:0000256" key="4">
    <source>
        <dbReference type="ARBA" id="ARBA00022679"/>
    </source>
</evidence>
<dbReference type="Pfam" id="PF00590">
    <property type="entry name" value="TP_methylase"/>
    <property type="match status" value="1"/>
</dbReference>
<dbReference type="AlphaFoldDB" id="A0A448HJD2"/>
<keyword evidence="3 6" id="KW-0489">Methyltransferase</keyword>